<feature type="transmembrane region" description="Helical" evidence="8">
    <location>
        <begin position="12"/>
        <end position="37"/>
    </location>
</feature>
<dbReference type="KEGG" id="mmyr:MXMO3_00772"/>
<comment type="similarity">
    <text evidence="2 8">Belongs to the 4-toluene sulfonate uptake permease (TSUP) (TC 2.A.102) family.</text>
</comment>
<feature type="transmembrane region" description="Helical" evidence="8">
    <location>
        <begin position="79"/>
        <end position="98"/>
    </location>
</feature>
<feature type="transmembrane region" description="Helical" evidence="8">
    <location>
        <begin position="105"/>
        <end position="122"/>
    </location>
</feature>
<sequence length="254" mass="27728">MSFFDIDPNLYMVAALTIFLVSLSKSGLIAALGIIGVPMLTLVMPAREAAGMMLPLLLFMDAIGIIALRKQVSWPNIRILLPAALVGIVLGWLFYAFITEAMVRLMIGIITIIFCLDAWLPLRQALPDKPPSKPWGWFWGSLAGFTSFVSHTGGPPFQIYMLPQRLAPVLYAGTTVIFFTTVNLVKLIPYAALGQLSVSNLTLALSLLPVAAIGMAIGIYLVKRINAKLFYNIAYVLAFVLALKLVYDGTMAFV</sequence>
<comment type="subcellular location">
    <subcellularLocation>
        <location evidence="1 8">Cell membrane</location>
        <topology evidence="1 8">Multi-pass membrane protein</topology>
    </subcellularLocation>
</comment>
<evidence type="ECO:0000313" key="9">
    <source>
        <dbReference type="EMBL" id="AVX03304.1"/>
    </source>
</evidence>
<proteinExistence type="inferred from homology"/>
<evidence type="ECO:0000256" key="7">
    <source>
        <dbReference type="ARBA" id="ARBA00023136"/>
    </source>
</evidence>
<keyword evidence="7 8" id="KW-0472">Membrane</keyword>
<evidence type="ECO:0000256" key="4">
    <source>
        <dbReference type="ARBA" id="ARBA00022475"/>
    </source>
</evidence>
<evidence type="ECO:0000313" key="10">
    <source>
        <dbReference type="Proteomes" id="UP000258927"/>
    </source>
</evidence>
<feature type="transmembrane region" description="Helical" evidence="8">
    <location>
        <begin position="49"/>
        <end position="67"/>
    </location>
</feature>
<dbReference type="AlphaFoldDB" id="A0A2R4MBG6"/>
<dbReference type="STRING" id="1122213.GCA_000423365_02026"/>
<protein>
    <recommendedName>
        <fullName evidence="8">Probable membrane transporter protein</fullName>
    </recommendedName>
</protein>
<keyword evidence="5 8" id="KW-0812">Transmembrane</keyword>
<evidence type="ECO:0000256" key="2">
    <source>
        <dbReference type="ARBA" id="ARBA00009142"/>
    </source>
</evidence>
<reference evidence="9 10" key="1">
    <citation type="submission" date="2017-05" db="EMBL/GenBank/DDBJ databases">
        <title>Genome Analysis of Maritalea myrionectae HL2708#5.</title>
        <authorList>
            <consortium name="Cotde Inc.-PKNU"/>
            <person name="Jang D."/>
            <person name="Oh H.-M."/>
        </authorList>
    </citation>
    <scope>NUCLEOTIDE SEQUENCE [LARGE SCALE GENOMIC DNA]</scope>
    <source>
        <strain evidence="9 10">HL2708#5</strain>
    </source>
</reference>
<dbReference type="Pfam" id="PF01925">
    <property type="entry name" value="TauE"/>
    <property type="match status" value="1"/>
</dbReference>
<evidence type="ECO:0000256" key="1">
    <source>
        <dbReference type="ARBA" id="ARBA00004651"/>
    </source>
</evidence>
<feature type="transmembrane region" description="Helical" evidence="8">
    <location>
        <begin position="201"/>
        <end position="222"/>
    </location>
</feature>
<dbReference type="RefSeq" id="WP_117394996.1">
    <property type="nucleotide sequence ID" value="NZ_CP021330.1"/>
</dbReference>
<feature type="transmembrane region" description="Helical" evidence="8">
    <location>
        <begin position="134"/>
        <end position="154"/>
    </location>
</feature>
<gene>
    <name evidence="9" type="ORF">MXMO3_00772</name>
</gene>
<feature type="transmembrane region" description="Helical" evidence="8">
    <location>
        <begin position="229"/>
        <end position="247"/>
    </location>
</feature>
<keyword evidence="3" id="KW-0813">Transport</keyword>
<organism evidence="9 10">
    <name type="scientific">Maritalea myrionectae</name>
    <dbReference type="NCBI Taxonomy" id="454601"/>
    <lineage>
        <taxon>Bacteria</taxon>
        <taxon>Pseudomonadati</taxon>
        <taxon>Pseudomonadota</taxon>
        <taxon>Alphaproteobacteria</taxon>
        <taxon>Hyphomicrobiales</taxon>
        <taxon>Devosiaceae</taxon>
        <taxon>Maritalea</taxon>
    </lineage>
</organism>
<keyword evidence="4 8" id="KW-1003">Cell membrane</keyword>
<evidence type="ECO:0000256" key="5">
    <source>
        <dbReference type="ARBA" id="ARBA00022692"/>
    </source>
</evidence>
<keyword evidence="6 8" id="KW-1133">Transmembrane helix</keyword>
<dbReference type="Proteomes" id="UP000258927">
    <property type="component" value="Chromosome"/>
</dbReference>
<dbReference type="PANTHER" id="PTHR30269:SF37">
    <property type="entry name" value="MEMBRANE TRANSPORTER PROTEIN"/>
    <property type="match status" value="1"/>
</dbReference>
<dbReference type="InterPro" id="IPR052017">
    <property type="entry name" value="TSUP"/>
</dbReference>
<dbReference type="InterPro" id="IPR002781">
    <property type="entry name" value="TM_pro_TauE-like"/>
</dbReference>
<evidence type="ECO:0000256" key="8">
    <source>
        <dbReference type="RuleBase" id="RU363041"/>
    </source>
</evidence>
<dbReference type="EMBL" id="CP021330">
    <property type="protein sequence ID" value="AVX03304.1"/>
    <property type="molecule type" value="Genomic_DNA"/>
</dbReference>
<feature type="transmembrane region" description="Helical" evidence="8">
    <location>
        <begin position="166"/>
        <end position="189"/>
    </location>
</feature>
<evidence type="ECO:0000256" key="3">
    <source>
        <dbReference type="ARBA" id="ARBA00022448"/>
    </source>
</evidence>
<dbReference type="PANTHER" id="PTHR30269">
    <property type="entry name" value="TRANSMEMBRANE PROTEIN YFCA"/>
    <property type="match status" value="1"/>
</dbReference>
<accession>A0A2R4MBG6</accession>
<evidence type="ECO:0000256" key="6">
    <source>
        <dbReference type="ARBA" id="ARBA00022989"/>
    </source>
</evidence>
<name>A0A2R4MBG6_9HYPH</name>
<keyword evidence="10" id="KW-1185">Reference proteome</keyword>
<dbReference type="GO" id="GO:0005886">
    <property type="term" value="C:plasma membrane"/>
    <property type="evidence" value="ECO:0007669"/>
    <property type="project" value="UniProtKB-SubCell"/>
</dbReference>